<evidence type="ECO:0000259" key="2">
    <source>
        <dbReference type="Pfam" id="PF01243"/>
    </source>
</evidence>
<reference evidence="3" key="1">
    <citation type="journal article" date="2020" name="mSystems">
        <title>Genome- and Community-Level Interaction Insights into Carbon Utilization and Element Cycling Functions of Hydrothermarchaeota in Hydrothermal Sediment.</title>
        <authorList>
            <person name="Zhou Z."/>
            <person name="Liu Y."/>
            <person name="Xu W."/>
            <person name="Pan J."/>
            <person name="Luo Z.H."/>
            <person name="Li M."/>
        </authorList>
    </citation>
    <scope>NUCLEOTIDE SEQUENCE [LARGE SCALE GENOMIC DNA]</scope>
    <source>
        <strain evidence="3">SpSt-1084</strain>
    </source>
</reference>
<dbReference type="GO" id="GO:0005829">
    <property type="term" value="C:cytosol"/>
    <property type="evidence" value="ECO:0007669"/>
    <property type="project" value="TreeGrafter"/>
</dbReference>
<dbReference type="SUPFAM" id="SSF50475">
    <property type="entry name" value="FMN-binding split barrel"/>
    <property type="match status" value="1"/>
</dbReference>
<sequence length="130" mass="15011">MAKLSDAELKFVQSNELCRLATSDEHNQPHVVPVAYIFTDNKFYIATDYGTKKLANIKKNNKVSLVIDKYKPNKAVLVLGKASILEKGEEYRKIYQKFYEKFTWVRKNPWNEGEAPFIVVEPVKVVSWGL</sequence>
<accession>A0A7C5Y7W0</accession>
<dbReference type="PANTHER" id="PTHR35176:SF6">
    <property type="entry name" value="HEME OXYGENASE HI_0854-RELATED"/>
    <property type="match status" value="1"/>
</dbReference>
<dbReference type="EMBL" id="DRXS01000044">
    <property type="protein sequence ID" value="HHR40340.1"/>
    <property type="molecule type" value="Genomic_DNA"/>
</dbReference>
<comment type="caution">
    <text evidence="3">The sequence shown here is derived from an EMBL/GenBank/DDBJ whole genome shotgun (WGS) entry which is preliminary data.</text>
</comment>
<keyword evidence="1" id="KW-0560">Oxidoreductase</keyword>
<gene>
    <name evidence="3" type="ORF">ENM42_00765</name>
</gene>
<dbReference type="Gene3D" id="2.30.110.10">
    <property type="entry name" value="Electron Transport, Fmn-binding Protein, Chain A"/>
    <property type="match status" value="1"/>
</dbReference>
<dbReference type="InterPro" id="IPR012349">
    <property type="entry name" value="Split_barrel_FMN-bd"/>
</dbReference>
<dbReference type="InterPro" id="IPR011576">
    <property type="entry name" value="Pyridox_Oxase_N"/>
</dbReference>
<dbReference type="AlphaFoldDB" id="A0A7C5Y7W0"/>
<feature type="domain" description="Pyridoxamine 5'-phosphate oxidase N-terminal" evidence="2">
    <location>
        <begin position="6"/>
        <end position="126"/>
    </location>
</feature>
<organism evidence="3">
    <name type="scientific">Caldiarchaeum subterraneum</name>
    <dbReference type="NCBI Taxonomy" id="311458"/>
    <lineage>
        <taxon>Archaea</taxon>
        <taxon>Nitrososphaerota</taxon>
        <taxon>Candidatus Caldarchaeales</taxon>
        <taxon>Candidatus Caldarchaeaceae</taxon>
        <taxon>Candidatus Caldarchaeum</taxon>
    </lineage>
</organism>
<dbReference type="GO" id="GO:0016627">
    <property type="term" value="F:oxidoreductase activity, acting on the CH-CH group of donors"/>
    <property type="evidence" value="ECO:0007669"/>
    <property type="project" value="TreeGrafter"/>
</dbReference>
<evidence type="ECO:0000313" key="3">
    <source>
        <dbReference type="EMBL" id="HHR40340.1"/>
    </source>
</evidence>
<protein>
    <submittedName>
        <fullName evidence="3">Pyridoxamine 5'-phosphate oxidase family protein</fullName>
    </submittedName>
</protein>
<dbReference type="Pfam" id="PF01243">
    <property type="entry name" value="PNPOx_N"/>
    <property type="match status" value="1"/>
</dbReference>
<dbReference type="InterPro" id="IPR052019">
    <property type="entry name" value="F420H2_bilvrd_red/Heme_oxyg"/>
</dbReference>
<proteinExistence type="predicted"/>
<evidence type="ECO:0000256" key="1">
    <source>
        <dbReference type="ARBA" id="ARBA00023002"/>
    </source>
</evidence>
<name>A0A7C5Y7W0_CALS0</name>
<dbReference type="GO" id="GO:0070967">
    <property type="term" value="F:coenzyme F420 binding"/>
    <property type="evidence" value="ECO:0007669"/>
    <property type="project" value="TreeGrafter"/>
</dbReference>
<dbReference type="PANTHER" id="PTHR35176">
    <property type="entry name" value="HEME OXYGENASE HI_0854-RELATED"/>
    <property type="match status" value="1"/>
</dbReference>